<keyword evidence="3" id="KW-1185">Reference proteome</keyword>
<dbReference type="Proteomes" id="UP000509771">
    <property type="component" value="Chromosome"/>
</dbReference>
<evidence type="ECO:0000256" key="1">
    <source>
        <dbReference type="SAM" id="Phobius"/>
    </source>
</evidence>
<evidence type="ECO:0000313" key="3">
    <source>
        <dbReference type="Proteomes" id="UP000509771"/>
    </source>
</evidence>
<evidence type="ECO:0000313" key="2">
    <source>
        <dbReference type="EMBL" id="QLH03220.1"/>
    </source>
</evidence>
<dbReference type="RefSeq" id="WP_179360332.1">
    <property type="nucleotide sequence ID" value="NZ_CP026993.1"/>
</dbReference>
<protein>
    <submittedName>
        <fullName evidence="2">Uncharacterized protein</fullName>
    </submittedName>
</protein>
<reference evidence="2 3" key="1">
    <citation type="submission" date="2018-02" db="EMBL/GenBank/DDBJ databases">
        <title>Complete genome of Nitrosopumilus cobalaminigenes HCA1.</title>
        <authorList>
            <person name="Qin W."/>
            <person name="Zheng Y."/>
            <person name="Stahl D.A."/>
        </authorList>
    </citation>
    <scope>NUCLEOTIDE SEQUENCE [LARGE SCALE GENOMIC DNA]</scope>
    <source>
        <strain evidence="2 3">HCA1</strain>
    </source>
</reference>
<dbReference type="OrthoDB" id="3248at2157"/>
<organism evidence="2 3">
    <name type="scientific">Nitrosopumilus cobalaminigenes</name>
    <dbReference type="NCBI Taxonomy" id="1470066"/>
    <lineage>
        <taxon>Archaea</taxon>
        <taxon>Nitrososphaerota</taxon>
        <taxon>Nitrososphaeria</taxon>
        <taxon>Nitrosopumilales</taxon>
        <taxon>Nitrosopumilaceae</taxon>
        <taxon>Nitrosopumilus</taxon>
    </lineage>
</organism>
<proteinExistence type="predicted"/>
<keyword evidence="1" id="KW-0812">Transmembrane</keyword>
<sequence>MDNRQIAIISITSVAVLLTFSTIYSNFDILQAYAGVTLSSDNVAKSIQVRVTPSGTLEERAYDSFSRVGFVDGENNFLLESVPSKDKRSYYELLKRSIEDKRAESSDNRIHVSIDLFSGDGEIIQSLEYRDCKVTEYFVHGVDSKGKIFFTEEDGTVEIREVSKFSCVSFTLNLEPRNAGLVIDKIIDRFVDEDSDEFKFEYHGDDPYFSVNPLNSTEGELFYNSMTNTLQKFVNGEWVDISGKGGPPSPRR</sequence>
<feature type="transmembrane region" description="Helical" evidence="1">
    <location>
        <begin position="6"/>
        <end position="24"/>
    </location>
</feature>
<accession>A0A7D5QZB6</accession>
<name>A0A7D5QZB6_9ARCH</name>
<dbReference type="GeneID" id="56059686"/>
<dbReference type="AlphaFoldDB" id="A0A7D5QZB6"/>
<keyword evidence="1" id="KW-0472">Membrane</keyword>
<dbReference type="KEGG" id="ncl:C5F47_06495"/>
<dbReference type="EMBL" id="CP026993">
    <property type="protein sequence ID" value="QLH03220.1"/>
    <property type="molecule type" value="Genomic_DNA"/>
</dbReference>
<keyword evidence="1" id="KW-1133">Transmembrane helix</keyword>
<gene>
    <name evidence="2" type="ORF">C5F47_06495</name>
</gene>